<feature type="domain" description="C2" evidence="9">
    <location>
        <begin position="1082"/>
        <end position="1216"/>
    </location>
</feature>
<feature type="domain" description="MHD2" evidence="11">
    <location>
        <begin position="957"/>
        <end position="1067"/>
    </location>
</feature>
<dbReference type="Pfam" id="PF00168">
    <property type="entry name" value="C2"/>
    <property type="match status" value="2"/>
</dbReference>
<dbReference type="AlphaFoldDB" id="A0A8S1D958"/>
<proteinExistence type="inferred from homology"/>
<evidence type="ECO:0000256" key="3">
    <source>
        <dbReference type="ARBA" id="ARBA00004603"/>
    </source>
</evidence>
<dbReference type="EMBL" id="CADEPI010000127">
    <property type="protein sequence ID" value="CAB3376361.1"/>
    <property type="molecule type" value="Genomic_DNA"/>
</dbReference>
<dbReference type="Proteomes" id="UP000494165">
    <property type="component" value="Unassembled WGS sequence"/>
</dbReference>
<name>A0A8S1D958_9INSE</name>
<evidence type="ECO:0000256" key="6">
    <source>
        <dbReference type="ARBA" id="ARBA00022490"/>
    </source>
</evidence>
<evidence type="ECO:0000256" key="8">
    <source>
        <dbReference type="SAM" id="MobiDB-lite"/>
    </source>
</evidence>
<reference evidence="12 13" key="1">
    <citation type="submission" date="2020-04" db="EMBL/GenBank/DDBJ databases">
        <authorList>
            <person name="Alioto T."/>
            <person name="Alioto T."/>
            <person name="Gomez Garrido J."/>
        </authorList>
    </citation>
    <scope>NUCLEOTIDE SEQUENCE [LARGE SCALE GENOMIC DNA]</scope>
</reference>
<dbReference type="InterPro" id="IPR000008">
    <property type="entry name" value="C2_dom"/>
</dbReference>
<accession>A0A8S1D958</accession>
<dbReference type="Gene3D" id="2.60.40.150">
    <property type="entry name" value="C2 domain"/>
    <property type="match status" value="2"/>
</dbReference>
<keyword evidence="5" id="KW-0268">Exocytosis</keyword>
<dbReference type="OrthoDB" id="67700at2759"/>
<evidence type="ECO:0000256" key="1">
    <source>
        <dbReference type="ARBA" id="ARBA00004172"/>
    </source>
</evidence>
<keyword evidence="7" id="KW-0967">Endosome</keyword>
<protein>
    <recommendedName>
        <fullName evidence="14">C2 domain-containing protein</fullName>
    </recommendedName>
</protein>
<dbReference type="GO" id="GO:0099503">
    <property type="term" value="C:secretory vesicle"/>
    <property type="evidence" value="ECO:0007669"/>
    <property type="project" value="TreeGrafter"/>
</dbReference>
<sequence>MAGTEIGLWEYFKRLQEEGEQGARSRHADECRVERIALLDQQQTVPFGDGEEADESDTVQLQVRQSDGEFFEKFGSVMRNRTSLMVSESIDRECASSVAAECSQEAENSEAVEDSEEEHLPEEAEIFSRVLGSNSWTQRTCDLLHFENRVAAAPGSGIDGAAARRSTEPPTARRRRSAVLRQGTINGTFRGIKKEHMHLQTQAYLRNMTVEQLYAEVLYETVHVIGFGAKENQDEILSFLKTAFKFDDEKHDMLLEEARAKEAPDILLNVEVIEAHELHAKDCNGLSDPFCTLYLSNGPTQRYNTSVKTKTLKPTWEEHFSLPVEDPNNDVLVIEVWDFDPAETVREKLGKFSDVKGVKGFKKLFKEVAITASTGKHDNELVGTVEIPLKEVVSGGVKLWRSLTKKGKSKSQGQVHLRLALGALKNVQVATQEHRQLVRVLLKHDLEVTQPLPYKWSGRFLELADSVLNQHRIQTGLDENHVQLARWAEFCAVHIDHALNFQLLGRTLEKLIRPIKDGVLSDEEARVFWEAARKLMPACLTCIRKIRKLMPTDKDTLTQLEALLSILVQLTTLTPPKDFELFPANMFAWLSASNEPHSDIHQSIQDAVRQGAKDWYDHIMEINNDDDKKSDDQDIQLSYYIKILSLLQSDLLKAIEYHDKIYSEVAQFEYTKVIYEVYDERVFGLVEPVVQQTCKNLKPLRFNEDPTQGLYDNDDITMGTSLFELYIALQRFVVMGKGRYLNEDYKCSKFHTWFVKGVAQWLDIALYKALKRIEKAVELGNLQPIDEHVKFSSSAVDTLSIYYQIKVFWKQLNWPDVESSYTFVAKIIDDICRCSEFYAAKMSTRVAGLGETENAFSKKFEVTTEWCTAINNIEYIRQAIHPFVLELGLENILNSMAEFHSESNATQCRKTLQLVIDEAIDTVSNKIIDLIEIMAEKMIPSLHRFLVEAAELLRQNNMSLDRLMDYLQKNFETLHSHLSEENFKRTLAIVWDKLTKQLQELIDSSIEKRRPPSFFANLSDALGIMEGFFKYDETEIASLCENSDLLATTKARLKMHSLDTSELIQQYFLNRYEEQKLLTHTPSQNSEQCCGLLTVKCMFQDQYIKIEILNGRNLRPTDSNGYCDSYVKVHLLPEEKFAGSVTKCKTKVHKKNLFPLYDEIFSMPISEDLQRTENALIHFVVKDYEMLSSNELVGEAFFPFSEVRFDSDLQNVAQFHLPLTRPSSALEGEAFMALEHRQGDKMARDFVKKERTRESH</sequence>
<comment type="similarity">
    <text evidence="4">Belongs to the unc-13 family.</text>
</comment>
<comment type="subcellular location">
    <subcellularLocation>
        <location evidence="2">Cytoplasm</location>
    </subcellularLocation>
    <subcellularLocation>
        <location evidence="3">Late endosome</location>
    </subcellularLocation>
    <subcellularLocation>
        <location evidence="1">Recycling endosome</location>
    </subcellularLocation>
</comment>
<evidence type="ECO:0000313" key="13">
    <source>
        <dbReference type="Proteomes" id="UP000494165"/>
    </source>
</evidence>
<dbReference type="GO" id="GO:0055037">
    <property type="term" value="C:recycling endosome"/>
    <property type="evidence" value="ECO:0007669"/>
    <property type="project" value="UniProtKB-SubCell"/>
</dbReference>
<dbReference type="InterPro" id="IPR014770">
    <property type="entry name" value="Munc13_1"/>
</dbReference>
<dbReference type="SUPFAM" id="SSF49562">
    <property type="entry name" value="C2 domain (Calcium/lipid-binding domain, CaLB)"/>
    <property type="match status" value="2"/>
</dbReference>
<feature type="region of interest" description="Disordered" evidence="8">
    <location>
        <begin position="155"/>
        <end position="177"/>
    </location>
</feature>
<evidence type="ECO:0000256" key="7">
    <source>
        <dbReference type="ARBA" id="ARBA00022753"/>
    </source>
</evidence>
<gene>
    <name evidence="12" type="ORF">CLODIP_2_CD03727</name>
</gene>
<dbReference type="InterPro" id="IPR014772">
    <property type="entry name" value="Munc13_dom-2"/>
</dbReference>
<dbReference type="Gene3D" id="1.10.357.50">
    <property type="match status" value="1"/>
</dbReference>
<feature type="domain" description="C2" evidence="9">
    <location>
        <begin position="247"/>
        <end position="368"/>
    </location>
</feature>
<keyword evidence="6" id="KW-0963">Cytoplasm</keyword>
<dbReference type="PANTHER" id="PTHR45999:SF2">
    <property type="entry name" value="PROTEIN UNC-13 HOMOLOG 4B"/>
    <property type="match status" value="1"/>
</dbReference>
<dbReference type="GO" id="GO:0005770">
    <property type="term" value="C:late endosome"/>
    <property type="evidence" value="ECO:0007669"/>
    <property type="project" value="UniProtKB-SubCell"/>
</dbReference>
<dbReference type="PANTHER" id="PTHR45999">
    <property type="entry name" value="UNC-13-4A, ISOFORM B"/>
    <property type="match status" value="1"/>
</dbReference>
<evidence type="ECO:0000256" key="5">
    <source>
        <dbReference type="ARBA" id="ARBA00022483"/>
    </source>
</evidence>
<evidence type="ECO:0000259" key="10">
    <source>
        <dbReference type="PROSITE" id="PS51258"/>
    </source>
</evidence>
<dbReference type="InterPro" id="IPR010439">
    <property type="entry name" value="MUN_dom"/>
</dbReference>
<evidence type="ECO:0000313" key="12">
    <source>
        <dbReference type="EMBL" id="CAB3376361.1"/>
    </source>
</evidence>
<dbReference type="InterPro" id="IPR052095">
    <property type="entry name" value="UNC-13_domain"/>
</dbReference>
<evidence type="ECO:0000256" key="4">
    <source>
        <dbReference type="ARBA" id="ARBA00005823"/>
    </source>
</evidence>
<dbReference type="InterPro" id="IPR035892">
    <property type="entry name" value="C2_domain_sf"/>
</dbReference>
<dbReference type="SMART" id="SM00239">
    <property type="entry name" value="C2"/>
    <property type="match status" value="2"/>
</dbReference>
<comment type="caution">
    <text evidence="12">The sequence shown here is derived from an EMBL/GenBank/DDBJ whole genome shotgun (WGS) entry which is preliminary data.</text>
</comment>
<evidence type="ECO:0000259" key="11">
    <source>
        <dbReference type="PROSITE" id="PS51259"/>
    </source>
</evidence>
<keyword evidence="13" id="KW-1185">Reference proteome</keyword>
<dbReference type="PROSITE" id="PS51259">
    <property type="entry name" value="MHD2"/>
    <property type="match status" value="1"/>
</dbReference>
<dbReference type="PROSITE" id="PS50004">
    <property type="entry name" value="C2"/>
    <property type="match status" value="2"/>
</dbReference>
<organism evidence="12 13">
    <name type="scientific">Cloeon dipterum</name>
    <dbReference type="NCBI Taxonomy" id="197152"/>
    <lineage>
        <taxon>Eukaryota</taxon>
        <taxon>Metazoa</taxon>
        <taxon>Ecdysozoa</taxon>
        <taxon>Arthropoda</taxon>
        <taxon>Hexapoda</taxon>
        <taxon>Insecta</taxon>
        <taxon>Pterygota</taxon>
        <taxon>Palaeoptera</taxon>
        <taxon>Ephemeroptera</taxon>
        <taxon>Pisciforma</taxon>
        <taxon>Baetidae</taxon>
        <taxon>Cloeon</taxon>
    </lineage>
</organism>
<dbReference type="Pfam" id="PF06292">
    <property type="entry name" value="MUN"/>
    <property type="match status" value="1"/>
</dbReference>
<evidence type="ECO:0000259" key="9">
    <source>
        <dbReference type="PROSITE" id="PS50004"/>
    </source>
</evidence>
<evidence type="ECO:0008006" key="14">
    <source>
        <dbReference type="Google" id="ProtNLM"/>
    </source>
</evidence>
<evidence type="ECO:0000256" key="2">
    <source>
        <dbReference type="ARBA" id="ARBA00004496"/>
    </source>
</evidence>
<dbReference type="GO" id="GO:0006887">
    <property type="term" value="P:exocytosis"/>
    <property type="evidence" value="ECO:0007669"/>
    <property type="project" value="UniProtKB-KW"/>
</dbReference>
<dbReference type="PRINTS" id="PR00360">
    <property type="entry name" value="C2DOMAIN"/>
</dbReference>
<dbReference type="CDD" id="cd04009">
    <property type="entry name" value="C2B_Munc13-like"/>
    <property type="match status" value="1"/>
</dbReference>
<feature type="domain" description="MHD1" evidence="10">
    <location>
        <begin position="723"/>
        <end position="842"/>
    </location>
</feature>
<dbReference type="PROSITE" id="PS51258">
    <property type="entry name" value="MHD1"/>
    <property type="match status" value="1"/>
</dbReference>